<accession>A0A0P0VS73</accession>
<evidence type="ECO:0000313" key="3">
    <source>
        <dbReference type="Proteomes" id="UP000059680"/>
    </source>
</evidence>
<keyword evidence="3" id="KW-1185">Reference proteome</keyword>
<sequence>MVVRPAEPANEVSLQHHRHKPVLVALPDMHRAWRLRQAHRVKLPLAEHHHHVTVVRLMNALLCRQVHFLQNHMQKMLRLDIYSNKSITTLACSDNGMLAEMEATWTDLLERAIRLHIFADLGITLVGEGSGASHDGGGGKPALLHPPVEDAGCMV</sequence>
<protein>
    <submittedName>
        <fullName evidence="2">Os03g0116333 protein</fullName>
    </submittedName>
</protein>
<dbReference type="InParanoid" id="A0A0P0VS73"/>
<dbReference type="EMBL" id="AP014959">
    <property type="protein sequence ID" value="BAS81978.1"/>
    <property type="molecule type" value="Genomic_DNA"/>
</dbReference>
<gene>
    <name evidence="2" type="ordered locus">Os03g0116333</name>
    <name evidence="2" type="ORF">OSNPB_030116333</name>
</gene>
<dbReference type="Gramene" id="Os03t0116333-00">
    <property type="protein sequence ID" value="Os03t0116333-00"/>
    <property type="gene ID" value="Os03g0116333"/>
</dbReference>
<reference evidence="3" key="1">
    <citation type="journal article" date="2005" name="Nature">
        <title>The map-based sequence of the rice genome.</title>
        <authorList>
            <consortium name="International rice genome sequencing project (IRGSP)"/>
            <person name="Matsumoto T."/>
            <person name="Wu J."/>
            <person name="Kanamori H."/>
            <person name="Katayose Y."/>
            <person name="Fujisawa M."/>
            <person name="Namiki N."/>
            <person name="Mizuno H."/>
            <person name="Yamamoto K."/>
            <person name="Antonio B.A."/>
            <person name="Baba T."/>
            <person name="Sakata K."/>
            <person name="Nagamura Y."/>
            <person name="Aoki H."/>
            <person name="Arikawa K."/>
            <person name="Arita K."/>
            <person name="Bito T."/>
            <person name="Chiden Y."/>
            <person name="Fujitsuka N."/>
            <person name="Fukunaka R."/>
            <person name="Hamada M."/>
            <person name="Harada C."/>
            <person name="Hayashi A."/>
            <person name="Hijishita S."/>
            <person name="Honda M."/>
            <person name="Hosokawa S."/>
            <person name="Ichikawa Y."/>
            <person name="Idonuma A."/>
            <person name="Iijima M."/>
            <person name="Ikeda M."/>
            <person name="Ikeno M."/>
            <person name="Ito K."/>
            <person name="Ito S."/>
            <person name="Ito T."/>
            <person name="Ito Y."/>
            <person name="Ito Y."/>
            <person name="Iwabuchi A."/>
            <person name="Kamiya K."/>
            <person name="Karasawa W."/>
            <person name="Kurita K."/>
            <person name="Katagiri S."/>
            <person name="Kikuta A."/>
            <person name="Kobayashi H."/>
            <person name="Kobayashi N."/>
            <person name="Machita K."/>
            <person name="Maehara T."/>
            <person name="Masukawa M."/>
            <person name="Mizubayashi T."/>
            <person name="Mukai Y."/>
            <person name="Nagasaki H."/>
            <person name="Nagata Y."/>
            <person name="Naito S."/>
            <person name="Nakashima M."/>
            <person name="Nakama Y."/>
            <person name="Nakamichi Y."/>
            <person name="Nakamura M."/>
            <person name="Meguro A."/>
            <person name="Negishi M."/>
            <person name="Ohta I."/>
            <person name="Ohta T."/>
            <person name="Okamoto M."/>
            <person name="Ono N."/>
            <person name="Saji S."/>
            <person name="Sakaguchi M."/>
            <person name="Sakai K."/>
            <person name="Shibata M."/>
            <person name="Shimokawa T."/>
            <person name="Song J."/>
            <person name="Takazaki Y."/>
            <person name="Terasawa K."/>
            <person name="Tsugane M."/>
            <person name="Tsuji K."/>
            <person name="Ueda S."/>
            <person name="Waki K."/>
            <person name="Yamagata H."/>
            <person name="Yamamoto M."/>
            <person name="Yamamoto S."/>
            <person name="Yamane H."/>
            <person name="Yoshiki S."/>
            <person name="Yoshihara R."/>
            <person name="Yukawa K."/>
            <person name="Zhong H."/>
            <person name="Yano M."/>
            <person name="Yuan Q."/>
            <person name="Ouyang S."/>
            <person name="Liu J."/>
            <person name="Jones K.M."/>
            <person name="Gansberger K."/>
            <person name="Moffat K."/>
            <person name="Hill J."/>
            <person name="Bera J."/>
            <person name="Fadrosh D."/>
            <person name="Jin S."/>
            <person name="Johri S."/>
            <person name="Kim M."/>
            <person name="Overton L."/>
            <person name="Reardon M."/>
            <person name="Tsitrin T."/>
            <person name="Vuong H."/>
            <person name="Weaver B."/>
            <person name="Ciecko A."/>
            <person name="Tallon L."/>
            <person name="Jackson J."/>
            <person name="Pai G."/>
            <person name="Aken S.V."/>
            <person name="Utterback T."/>
            <person name="Reidmuller S."/>
            <person name="Feldblyum T."/>
            <person name="Hsiao J."/>
            <person name="Zismann V."/>
            <person name="Iobst S."/>
            <person name="de Vazeille A.R."/>
            <person name="Buell C.R."/>
            <person name="Ying K."/>
            <person name="Li Y."/>
            <person name="Lu T."/>
            <person name="Huang Y."/>
            <person name="Zhao Q."/>
            <person name="Feng Q."/>
            <person name="Zhang L."/>
            <person name="Zhu J."/>
            <person name="Weng Q."/>
            <person name="Mu J."/>
            <person name="Lu Y."/>
            <person name="Fan D."/>
            <person name="Liu Y."/>
            <person name="Guan J."/>
            <person name="Zhang Y."/>
            <person name="Yu S."/>
            <person name="Liu X."/>
            <person name="Zhang Y."/>
            <person name="Hong G."/>
            <person name="Han B."/>
            <person name="Choisne N."/>
            <person name="Demange N."/>
            <person name="Orjeda G."/>
            <person name="Samain S."/>
            <person name="Cattolico L."/>
            <person name="Pelletier E."/>
            <person name="Couloux A."/>
            <person name="Segurens B."/>
            <person name="Wincker P."/>
            <person name="D'Hont A."/>
            <person name="Scarpelli C."/>
            <person name="Weissenbach J."/>
            <person name="Salanoubat M."/>
            <person name="Quetier F."/>
            <person name="Yu Y."/>
            <person name="Kim H.R."/>
            <person name="Rambo T."/>
            <person name="Currie J."/>
            <person name="Collura K."/>
            <person name="Luo M."/>
            <person name="Yang T."/>
            <person name="Ammiraju J.S.S."/>
            <person name="Engler F."/>
            <person name="Soderlund C."/>
            <person name="Wing R.A."/>
            <person name="Palmer L.E."/>
            <person name="de la Bastide M."/>
            <person name="Spiegel L."/>
            <person name="Nascimento L."/>
            <person name="Zutavern T."/>
            <person name="O'Shaughnessy A."/>
            <person name="Dike S."/>
            <person name="Dedhia N."/>
            <person name="Preston R."/>
            <person name="Balija V."/>
            <person name="McCombie W.R."/>
            <person name="Chow T."/>
            <person name="Chen H."/>
            <person name="Chung M."/>
            <person name="Chen C."/>
            <person name="Shaw J."/>
            <person name="Wu H."/>
            <person name="Hsiao K."/>
            <person name="Chao Y."/>
            <person name="Chu M."/>
            <person name="Cheng C."/>
            <person name="Hour A."/>
            <person name="Lee P."/>
            <person name="Lin S."/>
            <person name="Lin Y."/>
            <person name="Liou J."/>
            <person name="Liu S."/>
            <person name="Hsing Y."/>
            <person name="Raghuvanshi S."/>
            <person name="Mohanty A."/>
            <person name="Bharti A.K."/>
            <person name="Gaur A."/>
            <person name="Gupta V."/>
            <person name="Kumar D."/>
            <person name="Ravi V."/>
            <person name="Vij S."/>
            <person name="Kapur A."/>
            <person name="Khurana P."/>
            <person name="Khurana P."/>
            <person name="Khurana J.P."/>
            <person name="Tyagi A.K."/>
            <person name="Gaikwad K."/>
            <person name="Singh A."/>
            <person name="Dalal V."/>
            <person name="Srivastava S."/>
            <person name="Dixit A."/>
            <person name="Pal A.K."/>
            <person name="Ghazi I.A."/>
            <person name="Yadav M."/>
            <person name="Pandit A."/>
            <person name="Bhargava A."/>
            <person name="Sureshbabu K."/>
            <person name="Batra K."/>
            <person name="Sharma T.R."/>
            <person name="Mohapatra T."/>
            <person name="Singh N.K."/>
            <person name="Messing J."/>
            <person name="Nelson A.B."/>
            <person name="Fuks G."/>
            <person name="Kavchok S."/>
            <person name="Keizer G."/>
            <person name="Linton E."/>
            <person name="Llaca V."/>
            <person name="Song R."/>
            <person name="Tanyolac B."/>
            <person name="Young S."/>
            <person name="Ho-Il K."/>
            <person name="Hahn J.H."/>
            <person name="Sangsakoo G."/>
            <person name="Vanavichit A."/>
            <person name="de Mattos Luiz.A.T."/>
            <person name="Zimmer P.D."/>
            <person name="Malone G."/>
            <person name="Dellagostin O."/>
            <person name="de Oliveira A.C."/>
            <person name="Bevan M."/>
            <person name="Bancroft I."/>
            <person name="Minx P."/>
            <person name="Cordum H."/>
            <person name="Wilson R."/>
            <person name="Cheng Z."/>
            <person name="Jin W."/>
            <person name="Jiang J."/>
            <person name="Leong S.A."/>
            <person name="Iwama H."/>
            <person name="Gojobori T."/>
            <person name="Itoh T."/>
            <person name="Niimura Y."/>
            <person name="Fujii Y."/>
            <person name="Habara T."/>
            <person name="Sakai H."/>
            <person name="Sato Y."/>
            <person name="Wilson G."/>
            <person name="Kumar K."/>
            <person name="McCouch S."/>
            <person name="Juretic N."/>
            <person name="Hoen D."/>
            <person name="Wright S."/>
            <person name="Bruskiewich R."/>
            <person name="Bureau T."/>
            <person name="Miyao A."/>
            <person name="Hirochika H."/>
            <person name="Nishikawa T."/>
            <person name="Kadowaki K."/>
            <person name="Sugiura M."/>
            <person name="Burr B."/>
            <person name="Sasaki T."/>
        </authorList>
    </citation>
    <scope>NUCLEOTIDE SEQUENCE [LARGE SCALE GENOMIC DNA]</scope>
    <source>
        <strain evidence="3">cv. Nipponbare</strain>
    </source>
</reference>
<dbReference type="AlphaFoldDB" id="A0A0P0VS73"/>
<reference evidence="2 3" key="2">
    <citation type="journal article" date="2013" name="Plant Cell Physiol.">
        <title>Rice Annotation Project Database (RAP-DB): an integrative and interactive database for rice genomics.</title>
        <authorList>
            <person name="Sakai H."/>
            <person name="Lee S.S."/>
            <person name="Tanaka T."/>
            <person name="Numa H."/>
            <person name="Kim J."/>
            <person name="Kawahara Y."/>
            <person name="Wakimoto H."/>
            <person name="Yang C.C."/>
            <person name="Iwamoto M."/>
            <person name="Abe T."/>
            <person name="Yamada Y."/>
            <person name="Muto A."/>
            <person name="Inokuchi H."/>
            <person name="Ikemura T."/>
            <person name="Matsumoto T."/>
            <person name="Sasaki T."/>
            <person name="Itoh T."/>
        </authorList>
    </citation>
    <scope>NUCLEOTIDE SEQUENCE [LARGE SCALE GENOMIC DNA]</scope>
    <source>
        <strain evidence="3">cv. Nipponbare</strain>
    </source>
</reference>
<dbReference type="Proteomes" id="UP000059680">
    <property type="component" value="Chromosome 3"/>
</dbReference>
<organism evidence="2 3">
    <name type="scientific">Oryza sativa subsp. japonica</name>
    <name type="common">Rice</name>
    <dbReference type="NCBI Taxonomy" id="39947"/>
    <lineage>
        <taxon>Eukaryota</taxon>
        <taxon>Viridiplantae</taxon>
        <taxon>Streptophyta</taxon>
        <taxon>Embryophyta</taxon>
        <taxon>Tracheophyta</taxon>
        <taxon>Spermatophyta</taxon>
        <taxon>Magnoliopsida</taxon>
        <taxon>Liliopsida</taxon>
        <taxon>Poales</taxon>
        <taxon>Poaceae</taxon>
        <taxon>BOP clade</taxon>
        <taxon>Oryzoideae</taxon>
        <taxon>Oryzeae</taxon>
        <taxon>Oryzinae</taxon>
        <taxon>Oryza</taxon>
        <taxon>Oryza sativa</taxon>
    </lineage>
</organism>
<name>A0A0P0VS73_ORYSJ</name>
<reference evidence="2 3" key="3">
    <citation type="journal article" date="2013" name="Rice">
        <title>Improvement of the Oryza sativa Nipponbare reference genome using next generation sequence and optical map data.</title>
        <authorList>
            <person name="Kawahara Y."/>
            <person name="de la Bastide M."/>
            <person name="Hamilton J.P."/>
            <person name="Kanamori H."/>
            <person name="McCombie W.R."/>
            <person name="Ouyang S."/>
            <person name="Schwartz D.C."/>
            <person name="Tanaka T."/>
            <person name="Wu J."/>
            <person name="Zhou S."/>
            <person name="Childs K.L."/>
            <person name="Davidson R.M."/>
            <person name="Lin H."/>
            <person name="Quesada-Ocampo L."/>
            <person name="Vaillancourt B."/>
            <person name="Sakai H."/>
            <person name="Lee S.S."/>
            <person name="Kim J."/>
            <person name="Numa H."/>
            <person name="Itoh T."/>
            <person name="Buell C.R."/>
            <person name="Matsumoto T."/>
        </authorList>
    </citation>
    <scope>NUCLEOTIDE SEQUENCE [LARGE SCALE GENOMIC DNA]</scope>
    <source>
        <strain evidence="3">cv. Nipponbare</strain>
    </source>
</reference>
<evidence type="ECO:0000256" key="1">
    <source>
        <dbReference type="SAM" id="MobiDB-lite"/>
    </source>
</evidence>
<feature type="region of interest" description="Disordered" evidence="1">
    <location>
        <begin position="132"/>
        <end position="155"/>
    </location>
</feature>
<evidence type="ECO:0000313" key="2">
    <source>
        <dbReference type="EMBL" id="BAS81978.1"/>
    </source>
</evidence>
<dbReference type="PaxDb" id="39947-A0A0P0VS73"/>
<proteinExistence type="predicted"/>